<name>A0A8J8NFB0_HALGN</name>
<comment type="similarity">
    <text evidence="8">Belongs to the protein kinase superfamily.</text>
</comment>
<evidence type="ECO:0000313" key="11">
    <source>
        <dbReference type="Proteomes" id="UP000785679"/>
    </source>
</evidence>
<evidence type="ECO:0000256" key="7">
    <source>
        <dbReference type="PROSITE-ProRule" id="PRU10141"/>
    </source>
</evidence>
<keyword evidence="2" id="KW-0597">Phosphoprotein</keyword>
<dbReference type="OrthoDB" id="304657at2759"/>
<keyword evidence="1 8" id="KW-0723">Serine/threonine-protein kinase</keyword>
<dbReference type="Pfam" id="PF00069">
    <property type="entry name" value="Pkinase"/>
    <property type="match status" value="1"/>
</dbReference>
<keyword evidence="3" id="KW-0808">Transferase</keyword>
<keyword evidence="4 7" id="KW-0547">Nucleotide-binding</keyword>
<evidence type="ECO:0000256" key="8">
    <source>
        <dbReference type="RuleBase" id="RU000304"/>
    </source>
</evidence>
<dbReference type="PANTHER" id="PTHR24351">
    <property type="entry name" value="RIBOSOMAL PROTEIN S6 KINASE"/>
    <property type="match status" value="1"/>
</dbReference>
<dbReference type="PROSITE" id="PS00107">
    <property type="entry name" value="PROTEIN_KINASE_ATP"/>
    <property type="match status" value="1"/>
</dbReference>
<dbReference type="CDD" id="cd05123">
    <property type="entry name" value="STKc_AGC"/>
    <property type="match status" value="1"/>
</dbReference>
<evidence type="ECO:0000256" key="4">
    <source>
        <dbReference type="ARBA" id="ARBA00022741"/>
    </source>
</evidence>
<dbReference type="FunFam" id="3.30.200.20:FF:000042">
    <property type="entry name" value="Aurora kinase A"/>
    <property type="match status" value="1"/>
</dbReference>
<dbReference type="InterPro" id="IPR011009">
    <property type="entry name" value="Kinase-like_dom_sf"/>
</dbReference>
<organism evidence="10 11">
    <name type="scientific">Halteria grandinella</name>
    <dbReference type="NCBI Taxonomy" id="5974"/>
    <lineage>
        <taxon>Eukaryota</taxon>
        <taxon>Sar</taxon>
        <taxon>Alveolata</taxon>
        <taxon>Ciliophora</taxon>
        <taxon>Intramacronucleata</taxon>
        <taxon>Spirotrichea</taxon>
        <taxon>Stichotrichia</taxon>
        <taxon>Sporadotrichida</taxon>
        <taxon>Halteriidae</taxon>
        <taxon>Halteria</taxon>
    </lineage>
</organism>
<keyword evidence="6 7" id="KW-0067">ATP-binding</keyword>
<evidence type="ECO:0000256" key="1">
    <source>
        <dbReference type="ARBA" id="ARBA00022527"/>
    </source>
</evidence>
<sequence>MKEQSSYSSNVANYEKKNTKIVYSNTQPLKSIAAPQKLKYSLSDFKAHQSLGSGSFGDVYLVQENLTHTYYAMKVLLKSKILTSNIKRYALTERNILSTLNHPFLVKLHSAFQTNEKLYLVQDYCAGGDLSQYLSREGKFNEDKARFYTGEIVLAIEYLHEKGIIYRDLKPDNIVLDGDGHVRLTDFGLSKVGIRDSDEITKSFCGSYAYLAPEILSKNGHTMAVDWYLLGVVLFEMLTGLPPFYAPSKETLFSNIRTAKLTFPPYISPNSQDLISKLLHRDPKKRLRERIKEHPFFEGILWDKMIKKQYMAPEPYLKVRFEEFLRMDNKSNQEVETIFLKDMSREKQFTSVVSKESHHFAGWSYASDSLI</sequence>
<evidence type="ECO:0000259" key="9">
    <source>
        <dbReference type="PROSITE" id="PS50011"/>
    </source>
</evidence>
<reference evidence="10" key="1">
    <citation type="submission" date="2019-06" db="EMBL/GenBank/DDBJ databases">
        <authorList>
            <person name="Zheng W."/>
        </authorList>
    </citation>
    <scope>NUCLEOTIDE SEQUENCE</scope>
    <source>
        <strain evidence="10">QDHG01</strain>
    </source>
</reference>
<feature type="binding site" evidence="7">
    <location>
        <position position="74"/>
    </location>
    <ligand>
        <name>ATP</name>
        <dbReference type="ChEBI" id="CHEBI:30616"/>
    </ligand>
</feature>
<gene>
    <name evidence="10" type="ORF">FGO68_gene12868</name>
</gene>
<keyword evidence="5" id="KW-0418">Kinase</keyword>
<dbReference type="InterPro" id="IPR017441">
    <property type="entry name" value="Protein_kinase_ATP_BS"/>
</dbReference>
<evidence type="ECO:0000256" key="2">
    <source>
        <dbReference type="ARBA" id="ARBA00022553"/>
    </source>
</evidence>
<proteinExistence type="inferred from homology"/>
<dbReference type="Gene3D" id="3.30.200.20">
    <property type="entry name" value="Phosphorylase Kinase, domain 1"/>
    <property type="match status" value="1"/>
</dbReference>
<accession>A0A8J8NFB0</accession>
<dbReference type="PROSITE" id="PS00108">
    <property type="entry name" value="PROTEIN_KINASE_ST"/>
    <property type="match status" value="1"/>
</dbReference>
<keyword evidence="11" id="KW-1185">Reference proteome</keyword>
<dbReference type="SUPFAM" id="SSF56112">
    <property type="entry name" value="Protein kinase-like (PK-like)"/>
    <property type="match status" value="1"/>
</dbReference>
<evidence type="ECO:0000313" key="10">
    <source>
        <dbReference type="EMBL" id="TNV73300.1"/>
    </source>
</evidence>
<dbReference type="InterPro" id="IPR008271">
    <property type="entry name" value="Ser/Thr_kinase_AS"/>
</dbReference>
<protein>
    <recommendedName>
        <fullName evidence="9">Protein kinase domain-containing protein</fullName>
    </recommendedName>
</protein>
<feature type="domain" description="Protein kinase" evidence="9">
    <location>
        <begin position="45"/>
        <end position="297"/>
    </location>
</feature>
<evidence type="ECO:0000256" key="6">
    <source>
        <dbReference type="ARBA" id="ARBA00022840"/>
    </source>
</evidence>
<dbReference type="FunFam" id="1.10.510.10:FF:000008">
    <property type="entry name" value="Non-specific serine/threonine protein kinase"/>
    <property type="match status" value="1"/>
</dbReference>
<dbReference type="InterPro" id="IPR000719">
    <property type="entry name" value="Prot_kinase_dom"/>
</dbReference>
<dbReference type="Gene3D" id="1.10.510.10">
    <property type="entry name" value="Transferase(Phosphotransferase) domain 1"/>
    <property type="match status" value="1"/>
</dbReference>
<dbReference type="InterPro" id="IPR045270">
    <property type="entry name" value="STKc_AGC"/>
</dbReference>
<dbReference type="EMBL" id="RRYP01019276">
    <property type="protein sequence ID" value="TNV73300.1"/>
    <property type="molecule type" value="Genomic_DNA"/>
</dbReference>
<dbReference type="Proteomes" id="UP000785679">
    <property type="component" value="Unassembled WGS sequence"/>
</dbReference>
<dbReference type="SMART" id="SM00220">
    <property type="entry name" value="S_TKc"/>
    <property type="match status" value="1"/>
</dbReference>
<comment type="caution">
    <text evidence="10">The sequence shown here is derived from an EMBL/GenBank/DDBJ whole genome shotgun (WGS) entry which is preliminary data.</text>
</comment>
<dbReference type="GO" id="GO:0005524">
    <property type="term" value="F:ATP binding"/>
    <property type="evidence" value="ECO:0007669"/>
    <property type="project" value="UniProtKB-UniRule"/>
</dbReference>
<dbReference type="AlphaFoldDB" id="A0A8J8NFB0"/>
<dbReference type="PROSITE" id="PS50011">
    <property type="entry name" value="PROTEIN_KINASE_DOM"/>
    <property type="match status" value="1"/>
</dbReference>
<evidence type="ECO:0000256" key="5">
    <source>
        <dbReference type="ARBA" id="ARBA00022777"/>
    </source>
</evidence>
<dbReference type="GO" id="GO:0004674">
    <property type="term" value="F:protein serine/threonine kinase activity"/>
    <property type="evidence" value="ECO:0007669"/>
    <property type="project" value="UniProtKB-KW"/>
</dbReference>
<evidence type="ECO:0000256" key="3">
    <source>
        <dbReference type="ARBA" id="ARBA00022679"/>
    </source>
</evidence>